<dbReference type="AlphaFoldDB" id="A0A157QQM2"/>
<sequence length="218" mass="23745">MKLSSLSFQDSESIPERYAFGRIDTQSHVALADNLNPQFSWDDVPTGTQSFALIAHDPDVPSKPDDVNQEGRTVPADLPRVDFFHWVLVDLPADLREIDEGAFSNGITPRGKGGPLAPMNARQGVNSYTQWFAADHDMSGEYFGYDGPCPPWNDALVHRYTFTLYALDKASLGLQGSFTGEDALKAIQGHVLAQASITGTYTLNPDLAPRQIGATSST</sequence>
<dbReference type="OrthoDB" id="9797506at2"/>
<dbReference type="EMBL" id="FKBS01000025">
    <property type="protein sequence ID" value="SAI47856.1"/>
    <property type="molecule type" value="Genomic_DNA"/>
</dbReference>
<dbReference type="Pfam" id="PF01161">
    <property type="entry name" value="PBP"/>
    <property type="match status" value="1"/>
</dbReference>
<dbReference type="InterPro" id="IPR005247">
    <property type="entry name" value="YbhB_YbcL/LppC-like"/>
</dbReference>
<evidence type="ECO:0000313" key="1">
    <source>
        <dbReference type="EMBL" id="SAI47856.1"/>
    </source>
</evidence>
<dbReference type="Gene3D" id="3.90.280.10">
    <property type="entry name" value="PEBP-like"/>
    <property type="match status" value="1"/>
</dbReference>
<organism evidence="1 2">
    <name type="scientific">Bordetella ansorpii</name>
    <dbReference type="NCBI Taxonomy" id="288768"/>
    <lineage>
        <taxon>Bacteria</taxon>
        <taxon>Pseudomonadati</taxon>
        <taxon>Pseudomonadota</taxon>
        <taxon>Betaproteobacteria</taxon>
        <taxon>Burkholderiales</taxon>
        <taxon>Alcaligenaceae</taxon>
        <taxon>Bordetella</taxon>
    </lineage>
</organism>
<evidence type="ECO:0000313" key="2">
    <source>
        <dbReference type="Proteomes" id="UP000077037"/>
    </source>
</evidence>
<gene>
    <name evidence="1" type="primary">ybhB</name>
    <name evidence="1" type="ORF">SAMEA1982600_03864</name>
</gene>
<dbReference type="RefSeq" id="WP_066417297.1">
    <property type="nucleotide sequence ID" value="NZ_FKBS01000025.1"/>
</dbReference>
<dbReference type="PANTHER" id="PTHR30289:SF1">
    <property type="entry name" value="PEBP (PHOSPHATIDYLETHANOLAMINE-BINDING PROTEIN) FAMILY PROTEIN"/>
    <property type="match status" value="1"/>
</dbReference>
<reference evidence="1 2" key="1">
    <citation type="submission" date="2016-03" db="EMBL/GenBank/DDBJ databases">
        <authorList>
            <consortium name="Pathogen Informatics"/>
        </authorList>
    </citation>
    <scope>NUCLEOTIDE SEQUENCE [LARGE SCALE GENOMIC DNA]</scope>
    <source>
        <strain evidence="1 2">NCTC13364</strain>
    </source>
</reference>
<protein>
    <submittedName>
        <fullName evidence="1">Putative kinase inhibitor protein</fullName>
    </submittedName>
</protein>
<dbReference type="InterPro" id="IPR036610">
    <property type="entry name" value="PEBP-like_sf"/>
</dbReference>
<proteinExistence type="predicted"/>
<accession>A0A157QQM2</accession>
<dbReference type="PANTHER" id="PTHR30289">
    <property type="entry name" value="UNCHARACTERIZED PROTEIN YBCL-RELATED"/>
    <property type="match status" value="1"/>
</dbReference>
<dbReference type="SUPFAM" id="SSF49777">
    <property type="entry name" value="PEBP-like"/>
    <property type="match status" value="1"/>
</dbReference>
<name>A0A157QQM2_9BORD</name>
<dbReference type="NCBIfam" id="TIGR00481">
    <property type="entry name" value="YbhB/YbcL family Raf kinase inhibitor-like protein"/>
    <property type="match status" value="1"/>
</dbReference>
<dbReference type="Proteomes" id="UP000077037">
    <property type="component" value="Unassembled WGS sequence"/>
</dbReference>
<dbReference type="CDD" id="cd00865">
    <property type="entry name" value="PEBP_bact_arch"/>
    <property type="match status" value="1"/>
</dbReference>
<dbReference type="InterPro" id="IPR008914">
    <property type="entry name" value="PEBP"/>
</dbReference>